<evidence type="ECO:0008006" key="3">
    <source>
        <dbReference type="Google" id="ProtNLM"/>
    </source>
</evidence>
<sequence>MMAGLLHIDEITNLTVRAMIGRIAYNKNRLGRITCAEAFDNGKCWVVSALNTKYKLIFWIILLEEAF</sequence>
<keyword evidence="2" id="KW-1185">Reference proteome</keyword>
<evidence type="ECO:0000313" key="2">
    <source>
        <dbReference type="Proteomes" id="UP001062901"/>
    </source>
</evidence>
<reference evidence="1" key="1">
    <citation type="submission" date="2013-04" db="EMBL/GenBank/DDBJ databases">
        <title>The genome sequencing project of 58 acetic acid bacteria.</title>
        <authorList>
            <person name="Okamoto-Kainuma A."/>
            <person name="Ishikawa M."/>
            <person name="Umino S."/>
            <person name="Koizumi Y."/>
            <person name="Shiwa Y."/>
            <person name="Yoshikawa H."/>
            <person name="Matsutani M."/>
            <person name="Matsushita K."/>
        </authorList>
    </citation>
    <scope>NUCLEOTIDE SEQUENCE</scope>
    <source>
        <strain evidence="1">DSM 15669</strain>
    </source>
</reference>
<gene>
    <name evidence="1" type="ORF">AA15669_0725</name>
</gene>
<proteinExistence type="predicted"/>
<organism evidence="1 2">
    <name type="scientific">Saccharibacter floricola DSM 15669</name>
    <dbReference type="NCBI Taxonomy" id="1123227"/>
    <lineage>
        <taxon>Bacteria</taxon>
        <taxon>Pseudomonadati</taxon>
        <taxon>Pseudomonadota</taxon>
        <taxon>Alphaproteobacteria</taxon>
        <taxon>Acetobacterales</taxon>
        <taxon>Acetobacteraceae</taxon>
        <taxon>Saccharibacter</taxon>
    </lineage>
</organism>
<dbReference type="Proteomes" id="UP001062901">
    <property type="component" value="Unassembled WGS sequence"/>
</dbReference>
<accession>A0ABQ0NYB0</accession>
<name>A0ABQ0NYB0_9PROT</name>
<evidence type="ECO:0000313" key="1">
    <source>
        <dbReference type="EMBL" id="GBQ05970.1"/>
    </source>
</evidence>
<protein>
    <recommendedName>
        <fullName evidence="3">Transposase</fullName>
    </recommendedName>
</protein>
<dbReference type="EMBL" id="BAQD01000009">
    <property type="protein sequence ID" value="GBQ05970.1"/>
    <property type="molecule type" value="Genomic_DNA"/>
</dbReference>
<comment type="caution">
    <text evidence="1">The sequence shown here is derived from an EMBL/GenBank/DDBJ whole genome shotgun (WGS) entry which is preliminary data.</text>
</comment>